<feature type="domain" description="PAS" evidence="8">
    <location>
        <begin position="83"/>
        <end position="117"/>
    </location>
</feature>
<keyword evidence="5" id="KW-0418">Kinase</keyword>
<evidence type="ECO:0000313" key="11">
    <source>
        <dbReference type="Proteomes" id="UP001180616"/>
    </source>
</evidence>
<evidence type="ECO:0000259" key="9">
    <source>
        <dbReference type="PROSITE" id="PS50113"/>
    </source>
</evidence>
<dbReference type="PROSITE" id="PS50112">
    <property type="entry name" value="PAS"/>
    <property type="match status" value="4"/>
</dbReference>
<feature type="compositionally biased region" description="Basic and acidic residues" evidence="6">
    <location>
        <begin position="1"/>
        <end position="11"/>
    </location>
</feature>
<dbReference type="InterPro" id="IPR001610">
    <property type="entry name" value="PAC"/>
</dbReference>
<evidence type="ECO:0000256" key="3">
    <source>
        <dbReference type="ARBA" id="ARBA00022553"/>
    </source>
</evidence>
<dbReference type="CDD" id="cd00082">
    <property type="entry name" value="HisKA"/>
    <property type="match status" value="1"/>
</dbReference>
<dbReference type="NCBIfam" id="TIGR00229">
    <property type="entry name" value="sensory_box"/>
    <property type="match status" value="4"/>
</dbReference>
<evidence type="ECO:0000313" key="10">
    <source>
        <dbReference type="EMBL" id="WMW64978.1"/>
    </source>
</evidence>
<evidence type="ECO:0000256" key="4">
    <source>
        <dbReference type="ARBA" id="ARBA00022679"/>
    </source>
</evidence>
<dbReference type="InterPro" id="IPR013656">
    <property type="entry name" value="PAS_4"/>
</dbReference>
<dbReference type="Gene3D" id="3.30.565.10">
    <property type="entry name" value="Histidine kinase-like ATPase, C-terminal domain"/>
    <property type="match status" value="1"/>
</dbReference>
<dbReference type="InterPro" id="IPR000014">
    <property type="entry name" value="PAS"/>
</dbReference>
<evidence type="ECO:0000259" key="8">
    <source>
        <dbReference type="PROSITE" id="PS50112"/>
    </source>
</evidence>
<name>A0ABY9R2C5_9BACT</name>
<feature type="domain" description="PAC" evidence="9">
    <location>
        <begin position="257"/>
        <end position="311"/>
    </location>
</feature>
<dbReference type="CDD" id="cd00130">
    <property type="entry name" value="PAS"/>
    <property type="match status" value="3"/>
</dbReference>
<dbReference type="RefSeq" id="WP_309541023.1">
    <property type="nucleotide sequence ID" value="NZ_CP133659.1"/>
</dbReference>
<dbReference type="SMART" id="SM00388">
    <property type="entry name" value="HisKA"/>
    <property type="match status" value="1"/>
</dbReference>
<dbReference type="SUPFAM" id="SSF55785">
    <property type="entry name" value="PYP-like sensor domain (PAS domain)"/>
    <property type="match status" value="5"/>
</dbReference>
<dbReference type="SUPFAM" id="SSF47384">
    <property type="entry name" value="Homodimeric domain of signal transducing histidine kinase"/>
    <property type="match status" value="1"/>
</dbReference>
<feature type="domain" description="PAC" evidence="9">
    <location>
        <begin position="388"/>
        <end position="439"/>
    </location>
</feature>
<protein>
    <recommendedName>
        <fullName evidence="2">histidine kinase</fullName>
        <ecNumber evidence="2">2.7.13.3</ecNumber>
    </recommendedName>
</protein>
<dbReference type="PROSITE" id="PS50109">
    <property type="entry name" value="HIS_KIN"/>
    <property type="match status" value="1"/>
</dbReference>
<proteinExistence type="predicted"/>
<dbReference type="InterPro" id="IPR036890">
    <property type="entry name" value="HATPase_C_sf"/>
</dbReference>
<evidence type="ECO:0000256" key="6">
    <source>
        <dbReference type="SAM" id="MobiDB-lite"/>
    </source>
</evidence>
<dbReference type="PANTHER" id="PTHR43304">
    <property type="entry name" value="PHYTOCHROME-LIKE PROTEIN CPH1"/>
    <property type="match status" value="1"/>
</dbReference>
<dbReference type="PANTHER" id="PTHR43304:SF1">
    <property type="entry name" value="PAC DOMAIN-CONTAINING PROTEIN"/>
    <property type="match status" value="1"/>
</dbReference>
<accession>A0ABY9R2C5</accession>
<dbReference type="SMART" id="SM00387">
    <property type="entry name" value="HATPase_c"/>
    <property type="match status" value="1"/>
</dbReference>
<keyword evidence="3" id="KW-0597">Phosphoprotein</keyword>
<dbReference type="Pfam" id="PF08448">
    <property type="entry name" value="PAS_4"/>
    <property type="match status" value="2"/>
</dbReference>
<comment type="catalytic activity">
    <reaction evidence="1">
        <text>ATP + protein L-histidine = ADP + protein N-phospho-L-histidine.</text>
        <dbReference type="EC" id="2.7.13.3"/>
    </reaction>
</comment>
<dbReference type="Pfam" id="PF02518">
    <property type="entry name" value="HATPase_c"/>
    <property type="match status" value="1"/>
</dbReference>
<dbReference type="EMBL" id="CP133659">
    <property type="protein sequence ID" value="WMW64978.1"/>
    <property type="molecule type" value="Genomic_DNA"/>
</dbReference>
<dbReference type="SMART" id="SM00086">
    <property type="entry name" value="PAC"/>
    <property type="match status" value="3"/>
</dbReference>
<dbReference type="InterPro" id="IPR036097">
    <property type="entry name" value="HisK_dim/P_sf"/>
</dbReference>
<keyword evidence="4" id="KW-0808">Transferase</keyword>
<dbReference type="EC" id="2.7.13.3" evidence="2"/>
<dbReference type="InterPro" id="IPR000700">
    <property type="entry name" value="PAS-assoc_C"/>
</dbReference>
<dbReference type="InterPro" id="IPR013655">
    <property type="entry name" value="PAS_fold_3"/>
</dbReference>
<evidence type="ECO:0000259" key="7">
    <source>
        <dbReference type="PROSITE" id="PS50109"/>
    </source>
</evidence>
<dbReference type="InterPro" id="IPR003594">
    <property type="entry name" value="HATPase_dom"/>
</dbReference>
<feature type="domain" description="Histidine kinase" evidence="7">
    <location>
        <begin position="708"/>
        <end position="955"/>
    </location>
</feature>
<sequence>MAADDGHHDYDSAETGLVSAHSDHPEEPGNAPGGALPGDSPGAARNAQSDALPDAESGDVAEHHRLLLEHLPSAYSLHEMLWDEQGHPRDYRFLDINPAFEVMTGLAREQVVGRTLLEVLPGIERKWVDIYGQVVSTGQSVSFEHRDELLGRHWDVRAWRAGPNMFAVVFSDATRCRAMEDELRRSSAMQRAMLRNIPFDFWARDTSGRVVMQSDISVALWGDLTGSPDSERDVPEATRAGWAGINTRVLAGETVRHEHEAQLPDGTWRVFSSMVTPIRPIREDTADGLLGILGINIDITEQRAAEQALRRSEERFRSLIENALNLPVQGYDRERRVFFWNAASERLYGFTRQEAMGRRLEDLIIPADMADAVLHDVAHWVETGIAPRAGELRLHHKDGSPVAVYSSHVALQGPGGEPEMYCIDVDLNDLRRAELALRESEQRFRTLVANLPGVVYRCEAAPPWRALFVSDQVEQLTGHPAADYQQGGLALEHIIHPDDRAGVVADMEVTTDPDGHFSLEYRVLHEDGTQRAVMEQGRRVHDEAGREFLDGVILDVTPLRQALSDLAAARDFLDAVMEAMPSALAGVGPDGLVIHWNRAAEEASGLSRDAARGRPAAEVLCRLVGAAPHVHEAVARRQAARFEGLPRVAGGRVRHLDVMLFPLSAQDAAPGVPGAVIVRVDDVTERTRLADMLVQTEKMLSVGGLAGGMAHELNNPLGAVLQGVQNIMRRLDPNLAANAQAARDTGVSLTAMRAYMEARRISEMLEGIRDAGARAADIIATMLEFTRPGQGRRTTARAHALAERALALAGSDYDLRRQYDFRKLHVVRDFATNDDSLTCVPTEIEQVLLNLFKNAAHAMAEKSYPAGQAPSLRVATRREGDEVVIVVEDNGPGMEPDVRRRVFEPFFTTKPPGVGTGLGLAVSYFIVVRTHGGSIVCDGVPGAGARFTVRLPTRQAVDS</sequence>
<dbReference type="SMART" id="SM00091">
    <property type="entry name" value="PAS"/>
    <property type="match status" value="4"/>
</dbReference>
<evidence type="ECO:0000256" key="1">
    <source>
        <dbReference type="ARBA" id="ARBA00000085"/>
    </source>
</evidence>
<dbReference type="PRINTS" id="PR00344">
    <property type="entry name" value="BCTRLSENSOR"/>
</dbReference>
<keyword evidence="11" id="KW-1185">Reference proteome</keyword>
<feature type="domain" description="PAS" evidence="8">
    <location>
        <begin position="312"/>
        <end position="368"/>
    </location>
</feature>
<evidence type="ECO:0000256" key="2">
    <source>
        <dbReference type="ARBA" id="ARBA00012438"/>
    </source>
</evidence>
<dbReference type="InterPro" id="IPR052162">
    <property type="entry name" value="Sensor_kinase/Photoreceptor"/>
</dbReference>
<evidence type="ECO:0000256" key="5">
    <source>
        <dbReference type="ARBA" id="ARBA00022777"/>
    </source>
</evidence>
<reference evidence="10" key="1">
    <citation type="submission" date="2023-09" db="EMBL/GenBank/DDBJ databases">
        <authorList>
            <consortium name="CW5 consortium"/>
            <person name="Lu C.-W."/>
        </authorList>
    </citation>
    <scope>NUCLEOTIDE SEQUENCE</scope>
    <source>
        <strain evidence="10">KPS</strain>
    </source>
</reference>
<dbReference type="Gene3D" id="3.30.450.20">
    <property type="entry name" value="PAS domain"/>
    <property type="match status" value="5"/>
</dbReference>
<dbReference type="InterPro" id="IPR005467">
    <property type="entry name" value="His_kinase_dom"/>
</dbReference>
<feature type="domain" description="PAS" evidence="8">
    <location>
        <begin position="569"/>
        <end position="614"/>
    </location>
</feature>
<dbReference type="SUPFAM" id="SSF55874">
    <property type="entry name" value="ATPase domain of HSP90 chaperone/DNA topoisomerase II/histidine kinase"/>
    <property type="match status" value="1"/>
</dbReference>
<gene>
    <name evidence="10" type="ORF">KPS_003062</name>
</gene>
<dbReference type="InterPro" id="IPR035965">
    <property type="entry name" value="PAS-like_dom_sf"/>
</dbReference>
<dbReference type="InterPro" id="IPR004358">
    <property type="entry name" value="Sig_transdc_His_kin-like_C"/>
</dbReference>
<dbReference type="PROSITE" id="PS50113">
    <property type="entry name" value="PAC"/>
    <property type="match status" value="3"/>
</dbReference>
<feature type="domain" description="PAS" evidence="8">
    <location>
        <begin position="440"/>
        <end position="514"/>
    </location>
</feature>
<feature type="region of interest" description="Disordered" evidence="6">
    <location>
        <begin position="1"/>
        <end position="59"/>
    </location>
</feature>
<dbReference type="Gene3D" id="1.10.287.130">
    <property type="match status" value="1"/>
</dbReference>
<dbReference type="InterPro" id="IPR003661">
    <property type="entry name" value="HisK_dim/P_dom"/>
</dbReference>
<feature type="domain" description="PAC" evidence="9">
    <location>
        <begin position="517"/>
        <end position="568"/>
    </location>
</feature>
<dbReference type="Pfam" id="PF08447">
    <property type="entry name" value="PAS_3"/>
    <property type="match status" value="2"/>
</dbReference>
<organism evidence="10 11">
    <name type="scientific">Nitratidesulfovibrio liaohensis</name>
    <dbReference type="NCBI Taxonomy" id="2604158"/>
    <lineage>
        <taxon>Bacteria</taxon>
        <taxon>Pseudomonadati</taxon>
        <taxon>Thermodesulfobacteriota</taxon>
        <taxon>Desulfovibrionia</taxon>
        <taxon>Desulfovibrionales</taxon>
        <taxon>Desulfovibrionaceae</taxon>
        <taxon>Nitratidesulfovibrio</taxon>
    </lineage>
</organism>
<dbReference type="Proteomes" id="UP001180616">
    <property type="component" value="Chromosome"/>
</dbReference>